<feature type="region of interest" description="Disordered" evidence="1">
    <location>
        <begin position="213"/>
        <end position="253"/>
    </location>
</feature>
<organism evidence="2 4">
    <name type="scientific">Xenopus laevis</name>
    <name type="common">African clawed frog</name>
    <dbReference type="NCBI Taxonomy" id="8355"/>
    <lineage>
        <taxon>Eukaryota</taxon>
        <taxon>Metazoa</taxon>
        <taxon>Chordata</taxon>
        <taxon>Craniata</taxon>
        <taxon>Vertebrata</taxon>
        <taxon>Euteleostomi</taxon>
        <taxon>Amphibia</taxon>
        <taxon>Batrachia</taxon>
        <taxon>Anura</taxon>
        <taxon>Pipoidea</taxon>
        <taxon>Pipidae</taxon>
        <taxon>Xenopodinae</taxon>
        <taxon>Xenopus</taxon>
        <taxon>Xenopus</taxon>
    </lineage>
</organism>
<dbReference type="RefSeq" id="XP_041445656.1">
    <property type="nucleotide sequence ID" value="XM_041589722.1"/>
</dbReference>
<evidence type="ECO:0000313" key="2">
    <source>
        <dbReference type="Proteomes" id="UP000186698"/>
    </source>
</evidence>
<accession>A0A1L8GIH2</accession>
<dbReference type="RefSeq" id="XP_041445657.1">
    <property type="nucleotide sequence ID" value="XM_041589723.1"/>
</dbReference>
<feature type="region of interest" description="Disordered" evidence="1">
    <location>
        <begin position="1"/>
        <end position="38"/>
    </location>
</feature>
<dbReference type="OMA" id="LCKGRNT"/>
<name>A0A1L8GIH2_XENLA</name>
<dbReference type="KEGG" id="xla:108713449"/>
<sequence>MASKKADKQESMVQFASSSRALEGPITPFTQKLKTKGMAKQKLERLLELESRLCRRKDKSKKSRINQKPLDVETEALFQLCKGRNTTPLKEHSNKSSSKKKNKDKKKRRQDGEESVPPVKNCRIVDVHQNGDMLLTLFKIKNRKENTPAESLDSSVCSPLSRNHSPNSANERKKQLRKNLYTCMTVDQAQSARVKLKEMEDLSQRAVAPKYQSVSSSAEGSSRNHCPLPALPSPVADPKGDGKSLRSVPNEGSSMLEEIASSSGHSQDLFITQKSFMPVEVLGSSSSGSSPPLGQDPGTLRIFSRTDTVQVISQVSTFTVKGADQSSSASIKSDKSTQTEDVFSYLTLMSLMNRVRVMEKCSEQPLDFALPNRSRSNIASPLVCIKVEDDDIIFVDVKHANKLTMSQQRRMEDAKLVQTFLNSSYYFKGKGDHCSKFPLAPLLKMKMETKKRSRKSRGLRH</sequence>
<evidence type="ECO:0000256" key="1">
    <source>
        <dbReference type="SAM" id="MobiDB-lite"/>
    </source>
</evidence>
<proteinExistence type="predicted"/>
<dbReference type="PaxDb" id="8355-A0A1L8GIH2"/>
<feature type="compositionally biased region" description="Polar residues" evidence="1">
    <location>
        <begin position="11"/>
        <end position="20"/>
    </location>
</feature>
<keyword evidence="2" id="KW-1185">Reference proteome</keyword>
<reference evidence="3 4" key="1">
    <citation type="submission" date="2025-04" db="UniProtKB">
        <authorList>
            <consortium name="RefSeq"/>
        </authorList>
    </citation>
    <scope>IDENTIFICATION</scope>
    <source>
        <strain evidence="3 4">J_2021</strain>
        <tissue evidence="3 4">Erythrocytes</tissue>
    </source>
</reference>
<evidence type="ECO:0000313" key="3">
    <source>
        <dbReference type="RefSeq" id="XP_041445656.1"/>
    </source>
</evidence>
<dbReference type="GeneID" id="108713449"/>
<feature type="compositionally biased region" description="Polar residues" evidence="1">
    <location>
        <begin position="213"/>
        <end position="224"/>
    </location>
</feature>
<dbReference type="OrthoDB" id="8932843at2759"/>
<feature type="region of interest" description="Disordered" evidence="1">
    <location>
        <begin position="83"/>
        <end position="122"/>
    </location>
</feature>
<feature type="compositionally biased region" description="Basic and acidic residues" evidence="1">
    <location>
        <begin position="1"/>
        <end position="10"/>
    </location>
</feature>
<dbReference type="AlphaFoldDB" id="A0A1L8GIH2"/>
<feature type="compositionally biased region" description="Polar residues" evidence="1">
    <location>
        <begin position="148"/>
        <end position="169"/>
    </location>
</feature>
<dbReference type="Proteomes" id="UP000186698">
    <property type="component" value="Chromosome 4L"/>
</dbReference>
<protein>
    <submittedName>
        <fullName evidence="3 4">Uncharacterized protein LOC108713449</fullName>
    </submittedName>
</protein>
<evidence type="ECO:0000313" key="4">
    <source>
        <dbReference type="RefSeq" id="XP_041445657.1"/>
    </source>
</evidence>
<gene>
    <name evidence="3 4" type="primary">LOC108713449</name>
</gene>
<feature type="compositionally biased region" description="Basic residues" evidence="1">
    <location>
        <begin position="97"/>
        <end position="109"/>
    </location>
</feature>
<feature type="region of interest" description="Disordered" evidence="1">
    <location>
        <begin position="148"/>
        <end position="174"/>
    </location>
</feature>